<keyword evidence="3" id="KW-1185">Reference proteome</keyword>
<evidence type="ECO:0000313" key="2">
    <source>
        <dbReference type="EMBL" id="RKH59902.1"/>
    </source>
</evidence>
<dbReference type="Proteomes" id="UP000267003">
    <property type="component" value="Unassembled WGS sequence"/>
</dbReference>
<evidence type="ECO:0000256" key="1">
    <source>
        <dbReference type="SAM" id="Phobius"/>
    </source>
</evidence>
<keyword evidence="1" id="KW-1133">Transmembrane helix</keyword>
<organism evidence="2 3">
    <name type="scientific">Corallococcus aberystwythensis</name>
    <dbReference type="NCBI Taxonomy" id="2316722"/>
    <lineage>
        <taxon>Bacteria</taxon>
        <taxon>Pseudomonadati</taxon>
        <taxon>Myxococcota</taxon>
        <taxon>Myxococcia</taxon>
        <taxon>Myxococcales</taxon>
        <taxon>Cystobacterineae</taxon>
        <taxon>Myxococcaceae</taxon>
        <taxon>Corallococcus</taxon>
    </lineage>
</organism>
<gene>
    <name evidence="2" type="ORF">D7W81_26515</name>
</gene>
<keyword evidence="1" id="KW-0812">Transmembrane</keyword>
<proteinExistence type="predicted"/>
<accession>A0A3A8Q4Q6</accession>
<evidence type="ECO:0000313" key="3">
    <source>
        <dbReference type="Proteomes" id="UP000267003"/>
    </source>
</evidence>
<name>A0A3A8Q4Q6_9BACT</name>
<sequence>MEWFAAAFGLVVGTTMVFVPYEFGAAIFQLIYPYVRPLGSLFLVGSATMIASLLYPAWPGLVGWLGRALFLGAVAFYWWSANILFLSRTGAILYPLLVVMLLLERTARFQGRGLLTVFIASVSLSFGTLMLLSPLGFQRFSLQEAGEGVRPLGAVLLV</sequence>
<reference evidence="3" key="1">
    <citation type="submission" date="2018-09" db="EMBL/GenBank/DDBJ databases">
        <authorList>
            <person name="Livingstone P.G."/>
            <person name="Whitworth D.E."/>
        </authorList>
    </citation>
    <scope>NUCLEOTIDE SEQUENCE [LARGE SCALE GENOMIC DNA]</scope>
    <source>
        <strain evidence="3">AB050A</strain>
    </source>
</reference>
<feature type="transmembrane region" description="Helical" evidence="1">
    <location>
        <begin position="85"/>
        <end position="103"/>
    </location>
</feature>
<dbReference type="EMBL" id="RAWK01000179">
    <property type="protein sequence ID" value="RKH59902.1"/>
    <property type="molecule type" value="Genomic_DNA"/>
</dbReference>
<dbReference type="AlphaFoldDB" id="A0A3A8Q4Q6"/>
<protein>
    <submittedName>
        <fullName evidence="2">Sensor histidine kinase</fullName>
    </submittedName>
</protein>
<keyword evidence="2" id="KW-0808">Transferase</keyword>
<dbReference type="GO" id="GO:0016301">
    <property type="term" value="F:kinase activity"/>
    <property type="evidence" value="ECO:0007669"/>
    <property type="project" value="UniProtKB-KW"/>
</dbReference>
<feature type="transmembrane region" description="Helical" evidence="1">
    <location>
        <begin position="34"/>
        <end position="54"/>
    </location>
</feature>
<keyword evidence="1" id="KW-0472">Membrane</keyword>
<comment type="caution">
    <text evidence="2">The sequence shown here is derived from an EMBL/GenBank/DDBJ whole genome shotgun (WGS) entry which is preliminary data.</text>
</comment>
<feature type="transmembrane region" description="Helical" evidence="1">
    <location>
        <begin position="115"/>
        <end position="137"/>
    </location>
</feature>
<feature type="non-terminal residue" evidence="2">
    <location>
        <position position="158"/>
    </location>
</feature>
<keyword evidence="2" id="KW-0418">Kinase</keyword>